<dbReference type="AlphaFoldDB" id="A0A221W6E3"/>
<gene>
    <name evidence="1" type="ORF">AHOG_19540</name>
</gene>
<evidence type="ECO:0000313" key="2">
    <source>
        <dbReference type="Proteomes" id="UP000204221"/>
    </source>
</evidence>
<reference evidence="1 2" key="1">
    <citation type="submission" date="2017-07" db="EMBL/GenBank/DDBJ databases">
        <title>Complete genome sequence of Actinoalloteichus hoggarensis DSM 45943, type strain of Actinoalloteichus hoggarensis.</title>
        <authorList>
            <person name="Ruckert C."/>
            <person name="Nouioui I."/>
            <person name="Willmese J."/>
            <person name="van Wezel G."/>
            <person name="Klenk H.-P."/>
            <person name="Kalinowski J."/>
            <person name="Zotchev S.B."/>
        </authorList>
    </citation>
    <scope>NUCLEOTIDE SEQUENCE [LARGE SCALE GENOMIC DNA]</scope>
    <source>
        <strain evidence="1 2">DSM 45943</strain>
    </source>
</reference>
<sequence>MRPPVPPSSAPRTPDSVEPGAVDLSGLDAVDWARLKHGHGSADDVPGLIRALAADPDDWAEVLDELIGDDLLHQGSCYSACPP</sequence>
<name>A0A221W6E3_9PSEU</name>
<keyword evidence="2" id="KW-1185">Reference proteome</keyword>
<dbReference type="Proteomes" id="UP000204221">
    <property type="component" value="Chromosome"/>
</dbReference>
<dbReference type="EMBL" id="CP022521">
    <property type="protein sequence ID" value="ASO21530.1"/>
    <property type="molecule type" value="Genomic_DNA"/>
</dbReference>
<dbReference type="KEGG" id="ahg:AHOG_19540"/>
<proteinExistence type="predicted"/>
<accession>A0A221W6E3</accession>
<dbReference type="RefSeq" id="WP_093942659.1">
    <property type="nucleotide sequence ID" value="NZ_CP022521.1"/>
</dbReference>
<dbReference type="OrthoDB" id="292843at2"/>
<protein>
    <submittedName>
        <fullName evidence="1">Uncharacterized protein</fullName>
    </submittedName>
</protein>
<evidence type="ECO:0000313" key="1">
    <source>
        <dbReference type="EMBL" id="ASO21530.1"/>
    </source>
</evidence>
<organism evidence="1 2">
    <name type="scientific">Actinoalloteichus hoggarensis</name>
    <dbReference type="NCBI Taxonomy" id="1470176"/>
    <lineage>
        <taxon>Bacteria</taxon>
        <taxon>Bacillati</taxon>
        <taxon>Actinomycetota</taxon>
        <taxon>Actinomycetes</taxon>
        <taxon>Pseudonocardiales</taxon>
        <taxon>Pseudonocardiaceae</taxon>
        <taxon>Actinoalloteichus</taxon>
    </lineage>
</organism>